<dbReference type="FunFam" id="1.25.40.990:FF:000019">
    <property type="entry name" value="SAC3/GANP/Nin1/mts3/eIF-3 p25 family, putative"/>
    <property type="match status" value="1"/>
</dbReference>
<dbReference type="PANTHER" id="PTHR12436">
    <property type="entry name" value="80 KDA MCM3-ASSOCIATED PROTEIN"/>
    <property type="match status" value="1"/>
</dbReference>
<protein>
    <recommendedName>
        <fullName evidence="2">SAC3/GANP/THP3 conserved domain-containing protein</fullName>
    </recommendedName>
</protein>
<dbReference type="KEGG" id="phet:94287653"/>
<name>A0A836KZQ7_9TRYP</name>
<dbReference type="RefSeq" id="XP_067753733.1">
    <property type="nucleotide sequence ID" value="XM_067897576.1"/>
</dbReference>
<dbReference type="GeneID" id="94287653"/>
<evidence type="ECO:0000256" key="1">
    <source>
        <dbReference type="SAM" id="MobiDB-lite"/>
    </source>
</evidence>
<evidence type="ECO:0000313" key="4">
    <source>
        <dbReference type="Proteomes" id="UP000674318"/>
    </source>
</evidence>
<dbReference type="GO" id="GO:0005634">
    <property type="term" value="C:nucleus"/>
    <property type="evidence" value="ECO:0007669"/>
    <property type="project" value="TreeGrafter"/>
</dbReference>
<dbReference type="AlphaFoldDB" id="A0A836KZQ7"/>
<evidence type="ECO:0000313" key="3">
    <source>
        <dbReference type="EMBL" id="KAG5492949.1"/>
    </source>
</evidence>
<dbReference type="InterPro" id="IPR045107">
    <property type="entry name" value="SAC3/GANP/THP3"/>
</dbReference>
<dbReference type="Pfam" id="PF03399">
    <property type="entry name" value="SAC3_GANP"/>
    <property type="match status" value="1"/>
</dbReference>
<accession>A0A836KZQ7</accession>
<feature type="domain" description="SAC3/GANP/THP3 conserved" evidence="2">
    <location>
        <begin position="275"/>
        <end position="493"/>
    </location>
</feature>
<feature type="region of interest" description="Disordered" evidence="1">
    <location>
        <begin position="168"/>
        <end position="232"/>
    </location>
</feature>
<feature type="compositionally biased region" description="Pro residues" evidence="1">
    <location>
        <begin position="171"/>
        <end position="183"/>
    </location>
</feature>
<dbReference type="Proteomes" id="UP000674318">
    <property type="component" value="Chromosome 35"/>
</dbReference>
<reference evidence="3 4" key="1">
    <citation type="submission" date="2021-02" db="EMBL/GenBank/DDBJ databases">
        <title>Porcisia hertigi Genome sequencing and assembly.</title>
        <authorList>
            <person name="Almutairi H."/>
            <person name="Gatherer D."/>
        </authorList>
    </citation>
    <scope>NUCLEOTIDE SEQUENCE [LARGE SCALE GENOMIC DNA]</scope>
    <source>
        <strain evidence="3 4">C119</strain>
    </source>
</reference>
<dbReference type="OrthoDB" id="199574at2759"/>
<gene>
    <name evidence="3" type="ORF">JKF63_01529</name>
</gene>
<keyword evidence="4" id="KW-1185">Reference proteome</keyword>
<comment type="caution">
    <text evidence="3">The sequence shown here is derived from an EMBL/GenBank/DDBJ whole genome shotgun (WGS) entry which is preliminary data.</text>
</comment>
<sequence length="582" mass="64771">MSQHQEVLTAAFLRAHGVALSKPLHDWLTRVSFLARAQASVENKERYERWALRTVEDAVKAPGGVAAIAWAKQSTVMPPNSSDCVSEWWQESRRTSAISSSGASVPHMSSTRAALLAETMRRAPPSLQPFVQQGFGLYDREVALGHRRYEGVTFVEMINIAKSLQAKAPPASAPPLTPLPTPSLLPSSSYSGVVSQRETTMGPSSDVSVPHKRAAPETTLQEPPHKRPAPGTVTAVSMKDKPFFLQLAGITDADVPAPRKFVGLSTELERQYTRYEPLVEDIRPLAVLKDAYDHITTHATHLEKTEGKKAAQKYLSDQLKGMRQDLRVQNIVDNFTVKVYEVHARLCLSTGDIGEFNQCQAGLRQFYAMDTVNLTQCDVNNFFLYRLVYLTLSGQYDALSTELIHLTNGQLQGTDRVGSCITRESVNRTLALCAACNDGDTSSLCRLLLSFETEMTYLVRIYLQKLRIMWLKDILTAMKGALTLRFLMASLGFTPFSYGRKKRHLFWLDDAEESAALRFAELFQTLKVVLPSDFSFHAQVTRAKHTESELNTQDPFLDAGAALKSVEEYLVFLGTRKDAAFA</sequence>
<dbReference type="InterPro" id="IPR005062">
    <property type="entry name" value="SAC3/GANP/THP3_conserved"/>
</dbReference>
<proteinExistence type="predicted"/>
<organism evidence="3 4">
    <name type="scientific">Porcisia hertigi</name>
    <dbReference type="NCBI Taxonomy" id="2761500"/>
    <lineage>
        <taxon>Eukaryota</taxon>
        <taxon>Discoba</taxon>
        <taxon>Euglenozoa</taxon>
        <taxon>Kinetoplastea</taxon>
        <taxon>Metakinetoplastina</taxon>
        <taxon>Trypanosomatida</taxon>
        <taxon>Trypanosomatidae</taxon>
        <taxon>Leishmaniinae</taxon>
        <taxon>Porcisia</taxon>
    </lineage>
</organism>
<dbReference type="PANTHER" id="PTHR12436:SF4">
    <property type="entry name" value="LEUKOCYTE RECEPTOR CLUSTER MEMBER 8"/>
    <property type="match status" value="1"/>
</dbReference>
<dbReference type="Gene3D" id="1.25.40.990">
    <property type="match status" value="1"/>
</dbReference>
<feature type="compositionally biased region" description="Polar residues" evidence="1">
    <location>
        <begin position="190"/>
        <end position="207"/>
    </location>
</feature>
<dbReference type="EMBL" id="JAFJZO010000035">
    <property type="protein sequence ID" value="KAG5492949.1"/>
    <property type="molecule type" value="Genomic_DNA"/>
</dbReference>
<evidence type="ECO:0000259" key="2">
    <source>
        <dbReference type="Pfam" id="PF03399"/>
    </source>
</evidence>